<feature type="transmembrane region" description="Helical" evidence="2">
    <location>
        <begin position="1049"/>
        <end position="1070"/>
    </location>
</feature>
<dbReference type="InterPro" id="IPR006626">
    <property type="entry name" value="PbH1"/>
</dbReference>
<dbReference type="Pfam" id="PF13229">
    <property type="entry name" value="Beta_helix"/>
    <property type="match status" value="1"/>
</dbReference>
<gene>
    <name evidence="4" type="ORF">ACFR9T_07975</name>
</gene>
<keyword evidence="2" id="KW-0472">Membrane</keyword>
<evidence type="ECO:0000259" key="3">
    <source>
        <dbReference type="Pfam" id="PF13229"/>
    </source>
</evidence>
<feature type="transmembrane region" description="Helical" evidence="2">
    <location>
        <begin position="990"/>
        <end position="1011"/>
    </location>
</feature>
<evidence type="ECO:0000256" key="1">
    <source>
        <dbReference type="SAM" id="MobiDB-lite"/>
    </source>
</evidence>
<organism evidence="4 5">
    <name type="scientific">Halorubrum laminariae</name>
    <dbReference type="NCBI Taxonomy" id="1433523"/>
    <lineage>
        <taxon>Archaea</taxon>
        <taxon>Methanobacteriati</taxon>
        <taxon>Methanobacteriota</taxon>
        <taxon>Stenosarchaea group</taxon>
        <taxon>Halobacteria</taxon>
        <taxon>Halobacteriales</taxon>
        <taxon>Haloferacaceae</taxon>
        <taxon>Halorubrum</taxon>
    </lineage>
</organism>
<reference evidence="4 5" key="1">
    <citation type="journal article" date="2019" name="Int. J. Syst. Evol. Microbiol.">
        <title>The Global Catalogue of Microorganisms (GCM) 10K type strain sequencing project: providing services to taxonomists for standard genome sequencing and annotation.</title>
        <authorList>
            <consortium name="The Broad Institute Genomics Platform"/>
            <consortium name="The Broad Institute Genome Sequencing Center for Infectious Disease"/>
            <person name="Wu L."/>
            <person name="Ma J."/>
        </authorList>
    </citation>
    <scope>NUCLEOTIDE SEQUENCE [LARGE SCALE GENOMIC DNA]</scope>
    <source>
        <strain evidence="4 5">CGMCC 1.12689</strain>
    </source>
</reference>
<dbReference type="InterPro" id="IPR039448">
    <property type="entry name" value="Beta_helix"/>
</dbReference>
<keyword evidence="2" id="KW-1133">Transmembrane helix</keyword>
<feature type="transmembrane region" description="Helical" evidence="2">
    <location>
        <begin position="1023"/>
        <end position="1043"/>
    </location>
</feature>
<dbReference type="InterPro" id="IPR012334">
    <property type="entry name" value="Pectin_lyas_fold"/>
</dbReference>
<feature type="compositionally biased region" description="Low complexity" evidence="1">
    <location>
        <begin position="41"/>
        <end position="60"/>
    </location>
</feature>
<dbReference type="RefSeq" id="WP_256416787.1">
    <property type="nucleotide sequence ID" value="NZ_JANHDL010000001.1"/>
</dbReference>
<feature type="domain" description="Right handed beta helix" evidence="3">
    <location>
        <begin position="524"/>
        <end position="685"/>
    </location>
</feature>
<evidence type="ECO:0000313" key="4">
    <source>
        <dbReference type="EMBL" id="MFD1570524.1"/>
    </source>
</evidence>
<feature type="region of interest" description="Disordered" evidence="1">
    <location>
        <begin position="41"/>
        <end position="64"/>
    </location>
</feature>
<evidence type="ECO:0000313" key="5">
    <source>
        <dbReference type="Proteomes" id="UP001597185"/>
    </source>
</evidence>
<keyword evidence="2" id="KW-0812">Transmembrane</keyword>
<dbReference type="EMBL" id="JBHUDB010000004">
    <property type="protein sequence ID" value="MFD1570524.1"/>
    <property type="molecule type" value="Genomic_DNA"/>
</dbReference>
<dbReference type="Gene3D" id="2.160.20.10">
    <property type="entry name" value="Single-stranded right-handed beta-helix, Pectin lyase-like"/>
    <property type="match status" value="2"/>
</dbReference>
<accession>A0ABD6BZG8</accession>
<feature type="region of interest" description="Disordered" evidence="1">
    <location>
        <begin position="376"/>
        <end position="395"/>
    </location>
</feature>
<comment type="caution">
    <text evidence="4">The sequence shown here is derived from an EMBL/GenBank/DDBJ whole genome shotgun (WGS) entry which is preliminary data.</text>
</comment>
<proteinExistence type="predicted"/>
<dbReference type="InterPro" id="IPR011050">
    <property type="entry name" value="Pectin_lyase_fold/virulence"/>
</dbReference>
<dbReference type="AlphaFoldDB" id="A0ABD6BZG8"/>
<sequence>MNDIRNVIAVRDARRWWVALLVGVALVGAVAAGAAAPATAAPASAPTAGASPDTAPTAATHDTDSGVTFVESPIATDTTWSPADGPYRIIRSVEIEPGATLTIEPGTDVQLAEGVTLTVRGSLRSDGTADRPVTLRRTAGTDPDHRWESLRYEGGDDSRLALHNTTLRGGSTGVDAASDDGAIRIVDSTLEEFATAGVGVTDATPTAPKIALVGSTVRDVDGHAIDVTPSTGAIEAIELTAANPTRGQTTRNTLTLDPGAGVSTNAIRLRYPADSSVRGVNADTIARIGIDADRDGDVDRSLAEAVTNVSVDGRQIEIRLSRTVRLSSRDRLLVEYGGVENPPTRGVYPVDVNLLADGVPQLSDGVRAAYVVGEDADPSAGPDVEPSGALPAEPTRASGLTVADSTLRDVAGAGVFAAADTVTGVRVSETEMRSIGGDGVAVRADQSELSVRDADIQATDAGLQVDARTQTSVSATGNRLTGSSSGIRIRQSERRERLSTHVTLRSNTITEHARSGVDIRSTTSQGELRVVNNTVRGNGRDGLHLGTWAVREGRIAGNDVRDNGDDGIAVESRVVTDLAISENDVADSGAAGIAVRTRGGAYDLSIADNTVADGEGHGVAVTSDLLIDAVDVAGNRLANNGGAGLLVSSPITHNGTLDATGNVVAANAYGIVTRGAVDTSIRRNEVVFNTNAHADPVAIDGVDPGTGVYVAEGDRGAILDGNESVERLEARVANSRVRRQITLSRLWDGEAVVVLRTDGVSHARAAETGALDIRRVTDELPTAVGLTDAESPDAGVQITDNDIYGHPRGLTVDVEPLVAANVTARYVTDAVRTVDAESNYWGADTGPYHASILPEGDGDRVVTAAGWVDFVPFRNTSRGERYVRPTPRLNAPERVASSTHFEVSGANSTAGTGGVGRYHFYTDGTALSPQTTPTRQIEMPDERLTVELAVEDTLGIDSAGAATTEVAAATSETAPSEETPETPQAALGSVWGVLGAVSYLLALVLGGHGMIRTLASQRPPVDGITVQGLALAGVAIWLVAGVLGSPPLVTLGIAAALLWAGLTGVSYLVVRRLPALL</sequence>
<protein>
    <submittedName>
        <fullName evidence="4">Right-handed parallel beta-helix repeat-containing protein</fullName>
    </submittedName>
</protein>
<dbReference type="Proteomes" id="UP001597185">
    <property type="component" value="Unassembled WGS sequence"/>
</dbReference>
<dbReference type="SMART" id="SM00710">
    <property type="entry name" value="PbH1"/>
    <property type="match status" value="16"/>
</dbReference>
<keyword evidence="5" id="KW-1185">Reference proteome</keyword>
<dbReference type="SUPFAM" id="SSF51126">
    <property type="entry name" value="Pectin lyase-like"/>
    <property type="match status" value="2"/>
</dbReference>
<name>A0ABD6BZG8_9EURY</name>
<evidence type="ECO:0000256" key="2">
    <source>
        <dbReference type="SAM" id="Phobius"/>
    </source>
</evidence>